<sequence>MALSDFFRINFPNAIARDPEIRWYAFNREYMPLGWHKKDHSVFNPTKLEEIRKIGSNYNSLTEKHLLVLADGPNSTDRDEHGKITRIWFYSDGSNPNIDSKNYEPYIKKIKKLGKLEVNRIAE</sequence>
<dbReference type="AlphaFoldDB" id="A0A7W9E212"/>
<organism evidence="1 2">
    <name type="scientific">Pedobacter cryoconitis</name>
    <dbReference type="NCBI Taxonomy" id="188932"/>
    <lineage>
        <taxon>Bacteria</taxon>
        <taxon>Pseudomonadati</taxon>
        <taxon>Bacteroidota</taxon>
        <taxon>Sphingobacteriia</taxon>
        <taxon>Sphingobacteriales</taxon>
        <taxon>Sphingobacteriaceae</taxon>
        <taxon>Pedobacter</taxon>
    </lineage>
</organism>
<gene>
    <name evidence="1" type="ORF">HDE68_004189</name>
</gene>
<evidence type="ECO:0000313" key="2">
    <source>
        <dbReference type="Proteomes" id="UP000537204"/>
    </source>
</evidence>
<proteinExistence type="predicted"/>
<dbReference type="EMBL" id="JACHCE010000008">
    <property type="protein sequence ID" value="MBB5638260.1"/>
    <property type="molecule type" value="Genomic_DNA"/>
</dbReference>
<dbReference type="RefSeq" id="WP_183884107.1">
    <property type="nucleotide sequence ID" value="NZ_JACHCE010000008.1"/>
</dbReference>
<accession>A0A7W9E212</accession>
<name>A0A7W9E212_9SPHI</name>
<evidence type="ECO:0000313" key="1">
    <source>
        <dbReference type="EMBL" id="MBB5638260.1"/>
    </source>
</evidence>
<protein>
    <submittedName>
        <fullName evidence="1">Uncharacterized protein</fullName>
    </submittedName>
</protein>
<comment type="caution">
    <text evidence="1">The sequence shown here is derived from an EMBL/GenBank/DDBJ whole genome shotgun (WGS) entry which is preliminary data.</text>
</comment>
<reference evidence="1 2" key="1">
    <citation type="submission" date="2020-08" db="EMBL/GenBank/DDBJ databases">
        <title>Genomic Encyclopedia of Type Strains, Phase IV (KMG-V): Genome sequencing to study the core and pangenomes of soil and plant-associated prokaryotes.</title>
        <authorList>
            <person name="Whitman W."/>
        </authorList>
    </citation>
    <scope>NUCLEOTIDE SEQUENCE [LARGE SCALE GENOMIC DNA]</scope>
    <source>
        <strain evidence="1 2">S3M1</strain>
    </source>
</reference>
<dbReference type="Proteomes" id="UP000537204">
    <property type="component" value="Unassembled WGS sequence"/>
</dbReference>